<dbReference type="RefSeq" id="XP_066652041.1">
    <property type="nucleotide sequence ID" value="XM_066803707.1"/>
</dbReference>
<evidence type="ECO:0000313" key="2">
    <source>
        <dbReference type="EMBL" id="KAK7532373.1"/>
    </source>
</evidence>
<dbReference type="GeneID" id="92036613"/>
<reference evidence="2 3" key="1">
    <citation type="submission" date="2024-04" db="EMBL/GenBank/DDBJ databases">
        <title>Phyllosticta paracitricarpa is synonymous to the EU quarantine fungus P. citricarpa based on phylogenomic analyses.</title>
        <authorList>
            <consortium name="Lawrence Berkeley National Laboratory"/>
            <person name="Van ingen-buijs V.A."/>
            <person name="Van westerhoven A.C."/>
            <person name="Haridas S."/>
            <person name="Skiadas P."/>
            <person name="Martin F."/>
            <person name="Groenewald J.Z."/>
            <person name="Crous P.W."/>
            <person name="Seidl M.F."/>
        </authorList>
    </citation>
    <scope>NUCLEOTIDE SEQUENCE [LARGE SCALE GENOMIC DNA]</scope>
    <source>
        <strain evidence="2 3">CPC 17464</strain>
    </source>
</reference>
<comment type="caution">
    <text evidence="2">The sequence shown here is derived from an EMBL/GenBank/DDBJ whole genome shotgun (WGS) entry which is preliminary data.</text>
</comment>
<feature type="compositionally biased region" description="Polar residues" evidence="1">
    <location>
        <begin position="82"/>
        <end position="95"/>
    </location>
</feature>
<organism evidence="2 3">
    <name type="scientific">Phyllosticta citribraziliensis</name>
    <dbReference type="NCBI Taxonomy" id="989973"/>
    <lineage>
        <taxon>Eukaryota</taxon>
        <taxon>Fungi</taxon>
        <taxon>Dikarya</taxon>
        <taxon>Ascomycota</taxon>
        <taxon>Pezizomycotina</taxon>
        <taxon>Dothideomycetes</taxon>
        <taxon>Dothideomycetes incertae sedis</taxon>
        <taxon>Botryosphaeriales</taxon>
        <taxon>Phyllostictaceae</taxon>
        <taxon>Phyllosticta</taxon>
    </lineage>
</organism>
<feature type="region of interest" description="Disordered" evidence="1">
    <location>
        <begin position="193"/>
        <end position="253"/>
    </location>
</feature>
<evidence type="ECO:0000313" key="3">
    <source>
        <dbReference type="Proteomes" id="UP001360953"/>
    </source>
</evidence>
<feature type="compositionally biased region" description="Basic and acidic residues" evidence="1">
    <location>
        <begin position="223"/>
        <end position="247"/>
    </location>
</feature>
<dbReference type="EMBL" id="JBBPEH010000011">
    <property type="protein sequence ID" value="KAK7532373.1"/>
    <property type="molecule type" value="Genomic_DNA"/>
</dbReference>
<name>A0ABR1LAW3_9PEZI</name>
<protein>
    <submittedName>
        <fullName evidence="2">Uncharacterized protein</fullName>
    </submittedName>
</protein>
<dbReference type="Proteomes" id="UP001360953">
    <property type="component" value="Unassembled WGS sequence"/>
</dbReference>
<feature type="compositionally biased region" description="Basic and acidic residues" evidence="1">
    <location>
        <begin position="96"/>
        <end position="115"/>
    </location>
</feature>
<keyword evidence="3" id="KW-1185">Reference proteome</keyword>
<accession>A0ABR1LAW3</accession>
<proteinExistence type="predicted"/>
<sequence>MDSLKEGIMHVEVQELLAGVGSGDHVSKDRFRKAVTIIKGLQQEILRKNYELARAEINHHFEQRTDSEIPVASRTDMHYEQENNSETPNAANADTPNDRETCSEASADSRTDARYGLRRRPIPRQEPETTVLPVEEELEERHLPPIPASAFIIRVEELRQYTDEQPMTVEEYRKARGEDLEVDEGEEHISRLESIVKVSPTTPTTPEPGLKPSRYKASPIHFPSRDTGNRNVERKHKEDSRDIEHTASRKKKGKEAIVQIPGRNVVGAVKLEFWGNDAPHDGQKIFMKQRTYRCTFFVVEDAEVDLTIGSRTIQDKGLAVRDMFDDFYALDGMNQGGFTFRHNPVGRELREEARRMQEERRAEYRRIRENAGYVPGPYSNAGN</sequence>
<gene>
    <name evidence="2" type="ORF">J3D65DRAFT_680160</name>
</gene>
<evidence type="ECO:0000256" key="1">
    <source>
        <dbReference type="SAM" id="MobiDB-lite"/>
    </source>
</evidence>
<feature type="region of interest" description="Disordered" evidence="1">
    <location>
        <begin position="78"/>
        <end position="130"/>
    </location>
</feature>